<protein>
    <submittedName>
        <fullName evidence="2">Uncharacterized protein</fullName>
    </submittedName>
</protein>
<keyword evidence="1" id="KW-0812">Transmembrane</keyword>
<proteinExistence type="predicted"/>
<dbReference type="EMBL" id="JHEH01000025">
    <property type="protein sequence ID" value="KEP68729.1"/>
    <property type="molecule type" value="Genomic_DNA"/>
</dbReference>
<name>A0A074TAM2_9RHOB</name>
<dbReference type="AlphaFoldDB" id="A0A074TAM2"/>
<evidence type="ECO:0000313" key="3">
    <source>
        <dbReference type="Proteomes" id="UP000027725"/>
    </source>
</evidence>
<organism evidence="2 3">
    <name type="scientific">Thioclava dalianensis</name>
    <dbReference type="NCBI Taxonomy" id="1185766"/>
    <lineage>
        <taxon>Bacteria</taxon>
        <taxon>Pseudomonadati</taxon>
        <taxon>Pseudomonadota</taxon>
        <taxon>Alphaproteobacteria</taxon>
        <taxon>Rhodobacterales</taxon>
        <taxon>Paracoccaceae</taxon>
        <taxon>Thioclava</taxon>
    </lineage>
</organism>
<keyword evidence="3" id="KW-1185">Reference proteome</keyword>
<evidence type="ECO:0000313" key="2">
    <source>
        <dbReference type="EMBL" id="KEP68729.1"/>
    </source>
</evidence>
<sequence length="133" mass="14753">MKLVVHYPLVVLIPILDSLLLFYGRFPLRAEANQISNEWLSLALSANEQDRDAAFAADTIATISRAYLRALVVEHRVGLNGSWLRIRSYKRLARAASFHSGPGQRVIRVGADGQGALVERRARLGVGFVRRSA</sequence>
<keyword evidence="1" id="KW-1133">Transmembrane helix</keyword>
<dbReference type="RefSeq" id="WP_038068115.1">
    <property type="nucleotide sequence ID" value="NZ_FOVB01000007.1"/>
</dbReference>
<gene>
    <name evidence="2" type="ORF">DL1_08985</name>
</gene>
<evidence type="ECO:0000256" key="1">
    <source>
        <dbReference type="SAM" id="Phobius"/>
    </source>
</evidence>
<comment type="caution">
    <text evidence="2">The sequence shown here is derived from an EMBL/GenBank/DDBJ whole genome shotgun (WGS) entry which is preliminary data.</text>
</comment>
<feature type="transmembrane region" description="Helical" evidence="1">
    <location>
        <begin position="6"/>
        <end position="24"/>
    </location>
</feature>
<keyword evidence="1" id="KW-0472">Membrane</keyword>
<reference evidence="2 3" key="1">
    <citation type="submission" date="2014-03" db="EMBL/GenBank/DDBJ databases">
        <title>The draft genome sequence of Thioclava dalianensis DLFJ1-1.</title>
        <authorList>
            <person name="Lai Q."/>
            <person name="Shao Z."/>
        </authorList>
    </citation>
    <scope>NUCLEOTIDE SEQUENCE [LARGE SCALE GENOMIC DNA]</scope>
    <source>
        <strain evidence="2 3">DLFJ1-1</strain>
    </source>
</reference>
<accession>A0A074TAM2</accession>
<dbReference type="Proteomes" id="UP000027725">
    <property type="component" value="Unassembled WGS sequence"/>
</dbReference>